<dbReference type="eggNOG" id="KOG1680">
    <property type="taxonomic scope" value="Eukaryota"/>
</dbReference>
<dbReference type="Gene3D" id="3.90.226.10">
    <property type="entry name" value="2-enoyl-CoA Hydratase, Chain A, domain 1"/>
    <property type="match status" value="1"/>
</dbReference>
<protein>
    <submittedName>
        <fullName evidence="8">ClpP/crotonase</fullName>
    </submittedName>
</protein>
<dbReference type="OMA" id="GFAGISQ"/>
<dbReference type="CDD" id="cd06558">
    <property type="entry name" value="crotonase-like"/>
    <property type="match status" value="1"/>
</dbReference>
<evidence type="ECO:0000256" key="6">
    <source>
        <dbReference type="ARBA" id="ARBA00023239"/>
    </source>
</evidence>
<comment type="similarity">
    <text evidence="3 7">Belongs to the enoyl-CoA hydratase/isomerase family.</text>
</comment>
<dbReference type="RefSeq" id="XP_008084373.1">
    <property type="nucleotide sequence ID" value="XM_008086182.1"/>
</dbReference>
<keyword evidence="5" id="KW-0413">Isomerase</keyword>
<dbReference type="GO" id="GO:0005739">
    <property type="term" value="C:mitochondrion"/>
    <property type="evidence" value="ECO:0007669"/>
    <property type="project" value="TreeGrafter"/>
</dbReference>
<dbReference type="STRING" id="1116229.S3CS12"/>
<keyword evidence="9" id="KW-1185">Reference proteome</keyword>
<dbReference type="Pfam" id="PF00378">
    <property type="entry name" value="ECH_1"/>
    <property type="match status" value="1"/>
</dbReference>
<dbReference type="PANTHER" id="PTHR11941">
    <property type="entry name" value="ENOYL-COA HYDRATASE-RELATED"/>
    <property type="match status" value="1"/>
</dbReference>
<evidence type="ECO:0000256" key="5">
    <source>
        <dbReference type="ARBA" id="ARBA00023235"/>
    </source>
</evidence>
<dbReference type="HOGENOM" id="CLU_009834_7_6_1"/>
<evidence type="ECO:0000313" key="9">
    <source>
        <dbReference type="Proteomes" id="UP000016922"/>
    </source>
</evidence>
<keyword evidence="4" id="KW-0576">Peroxisome</keyword>
<dbReference type="KEGG" id="glz:GLAREA_09586"/>
<accession>S3CS12</accession>
<evidence type="ECO:0000256" key="4">
    <source>
        <dbReference type="ARBA" id="ARBA00023140"/>
    </source>
</evidence>
<dbReference type="GeneID" id="19468633"/>
<name>S3CS12_GLAL2</name>
<dbReference type="EMBL" id="KE145368">
    <property type="protein sequence ID" value="EPE28465.1"/>
    <property type="molecule type" value="Genomic_DNA"/>
</dbReference>
<dbReference type="OrthoDB" id="2139957at2759"/>
<evidence type="ECO:0000313" key="8">
    <source>
        <dbReference type="EMBL" id="EPE28465.1"/>
    </source>
</evidence>
<evidence type="ECO:0000256" key="3">
    <source>
        <dbReference type="ARBA" id="ARBA00005254"/>
    </source>
</evidence>
<comment type="pathway">
    <text evidence="2">Siderophore biosynthesis.</text>
</comment>
<dbReference type="InterPro" id="IPR001753">
    <property type="entry name" value="Enoyl-CoA_hydra/iso"/>
</dbReference>
<organism evidence="8 9">
    <name type="scientific">Glarea lozoyensis (strain ATCC 20868 / MF5171)</name>
    <dbReference type="NCBI Taxonomy" id="1116229"/>
    <lineage>
        <taxon>Eukaryota</taxon>
        <taxon>Fungi</taxon>
        <taxon>Dikarya</taxon>
        <taxon>Ascomycota</taxon>
        <taxon>Pezizomycotina</taxon>
        <taxon>Leotiomycetes</taxon>
        <taxon>Helotiales</taxon>
        <taxon>Helotiaceae</taxon>
        <taxon>Glarea</taxon>
    </lineage>
</organism>
<proteinExistence type="inferred from homology"/>
<comment type="subcellular location">
    <subcellularLocation>
        <location evidence="1">Peroxisome</location>
    </subcellularLocation>
</comment>
<reference evidence="8 9" key="1">
    <citation type="journal article" date="2013" name="BMC Genomics">
        <title>Genomics-driven discovery of the pneumocandin biosynthetic gene cluster in the fungus Glarea lozoyensis.</title>
        <authorList>
            <person name="Chen L."/>
            <person name="Yue Q."/>
            <person name="Zhang X."/>
            <person name="Xiang M."/>
            <person name="Wang C."/>
            <person name="Li S."/>
            <person name="Che Y."/>
            <person name="Ortiz-Lopez F.J."/>
            <person name="Bills G.F."/>
            <person name="Liu X."/>
            <person name="An Z."/>
        </authorList>
    </citation>
    <scope>NUCLEOTIDE SEQUENCE [LARGE SCALE GENOMIC DNA]</scope>
    <source>
        <strain evidence="9">ATCC 20868 / MF5171</strain>
    </source>
</reference>
<dbReference type="PROSITE" id="PS00166">
    <property type="entry name" value="ENOYL_COA_HYDRATASE"/>
    <property type="match status" value="1"/>
</dbReference>
<evidence type="ECO:0000256" key="1">
    <source>
        <dbReference type="ARBA" id="ARBA00004275"/>
    </source>
</evidence>
<evidence type="ECO:0000256" key="7">
    <source>
        <dbReference type="RuleBase" id="RU003707"/>
    </source>
</evidence>
<dbReference type="AlphaFoldDB" id="S3CS12"/>
<dbReference type="GO" id="GO:0006635">
    <property type="term" value="P:fatty acid beta-oxidation"/>
    <property type="evidence" value="ECO:0007669"/>
    <property type="project" value="TreeGrafter"/>
</dbReference>
<dbReference type="PANTHER" id="PTHR11941:SF68">
    <property type="entry name" value="CARNITINYL-COA DEHYDRATASE"/>
    <property type="match status" value="1"/>
</dbReference>
<sequence>MASNLETPPPDHPTFLLSYPSPGVLVVTINRPKQMNSLPSAAHWEAQSLFTWYDHEPSLLVAIITGSGLKTFCSGQDLIEQNQFKINPPPMQMRRHPPAGFCGISRRTGKKPIIAAVNGFALGGGMEIVLNCDMTVASPTSSFSLPEVNVGLYAAAGGLPRLVHTLGMPLASEIALTGRRLTATEALSFHLINRVSSSPESLLDETIDLAKKIAAQSPDAVIVTRAGLREAWETASVENATKRVSERYDKGIFEGENVEIGLKAFKDKSKPVWKASKL</sequence>
<keyword evidence="6" id="KW-0456">Lyase</keyword>
<gene>
    <name evidence="8" type="ORF">GLAREA_09586</name>
</gene>
<dbReference type="InterPro" id="IPR018376">
    <property type="entry name" value="Enoyl-CoA_hyd/isom_CS"/>
</dbReference>
<dbReference type="SUPFAM" id="SSF52096">
    <property type="entry name" value="ClpP/crotonase"/>
    <property type="match status" value="1"/>
</dbReference>
<dbReference type="GO" id="GO:0016829">
    <property type="term" value="F:lyase activity"/>
    <property type="evidence" value="ECO:0007669"/>
    <property type="project" value="UniProtKB-KW"/>
</dbReference>
<evidence type="ECO:0000256" key="2">
    <source>
        <dbReference type="ARBA" id="ARBA00004924"/>
    </source>
</evidence>
<dbReference type="GO" id="GO:0005777">
    <property type="term" value="C:peroxisome"/>
    <property type="evidence" value="ECO:0007669"/>
    <property type="project" value="UniProtKB-SubCell"/>
</dbReference>
<dbReference type="FunFam" id="3.90.226.10:FF:000074">
    <property type="entry name" value="Enoyl-CoA hydratase (AFU_orthologue AFUA_2G10650)"/>
    <property type="match status" value="1"/>
</dbReference>
<dbReference type="GO" id="GO:0016853">
    <property type="term" value="F:isomerase activity"/>
    <property type="evidence" value="ECO:0007669"/>
    <property type="project" value="UniProtKB-KW"/>
</dbReference>
<dbReference type="Proteomes" id="UP000016922">
    <property type="component" value="Unassembled WGS sequence"/>
</dbReference>
<dbReference type="InterPro" id="IPR029045">
    <property type="entry name" value="ClpP/crotonase-like_dom_sf"/>
</dbReference>